<feature type="compositionally biased region" description="Basic and acidic residues" evidence="1">
    <location>
        <begin position="17"/>
        <end position="29"/>
    </location>
</feature>
<dbReference type="AlphaFoldDB" id="A0A0N4V7U5"/>
<name>A0A0N4V7U5_ENTVE</name>
<reference evidence="4" key="1">
    <citation type="submission" date="2017-02" db="UniProtKB">
        <authorList>
            <consortium name="WormBaseParasite"/>
        </authorList>
    </citation>
    <scope>IDENTIFICATION</scope>
</reference>
<evidence type="ECO:0000313" key="4">
    <source>
        <dbReference type="WBParaSite" id="EVEC_0000636901-mRNA-1"/>
    </source>
</evidence>
<evidence type="ECO:0000313" key="2">
    <source>
        <dbReference type="EMBL" id="VDD91229.1"/>
    </source>
</evidence>
<protein>
    <submittedName>
        <fullName evidence="2 4">Uncharacterized protein</fullName>
    </submittedName>
</protein>
<feature type="region of interest" description="Disordered" evidence="1">
    <location>
        <begin position="17"/>
        <end position="124"/>
    </location>
</feature>
<feature type="compositionally biased region" description="Basic and acidic residues" evidence="1">
    <location>
        <begin position="66"/>
        <end position="81"/>
    </location>
</feature>
<feature type="compositionally biased region" description="Polar residues" evidence="1">
    <location>
        <begin position="33"/>
        <end position="52"/>
    </location>
</feature>
<feature type="region of interest" description="Disordered" evidence="1">
    <location>
        <begin position="145"/>
        <end position="172"/>
    </location>
</feature>
<feature type="compositionally biased region" description="Polar residues" evidence="1">
    <location>
        <begin position="107"/>
        <end position="124"/>
    </location>
</feature>
<dbReference type="Proteomes" id="UP000274131">
    <property type="component" value="Unassembled WGS sequence"/>
</dbReference>
<proteinExistence type="predicted"/>
<evidence type="ECO:0000313" key="3">
    <source>
        <dbReference type="Proteomes" id="UP000274131"/>
    </source>
</evidence>
<gene>
    <name evidence="2" type="ORF">EVEC_LOCUS5980</name>
</gene>
<accession>A0A0N4V7U5</accession>
<dbReference type="EMBL" id="UXUI01008332">
    <property type="protein sequence ID" value="VDD91229.1"/>
    <property type="molecule type" value="Genomic_DNA"/>
</dbReference>
<keyword evidence="3" id="KW-1185">Reference proteome</keyword>
<evidence type="ECO:0000256" key="1">
    <source>
        <dbReference type="SAM" id="MobiDB-lite"/>
    </source>
</evidence>
<dbReference type="WBParaSite" id="EVEC_0000636901-mRNA-1">
    <property type="protein sequence ID" value="EVEC_0000636901-mRNA-1"/>
    <property type="gene ID" value="EVEC_0000636901"/>
</dbReference>
<sequence length="274" mass="30133">MIERLLEPFLEPLRKELEKLNKAPERNSDATDEQLQQAADTESSPQPAFNSDSVRRSQPRIVPEVRTVEKKVEVRDARDTRTSSGIRTAGKLQLGGTGGTPFGSRSGGFQSISRRSQKVYQPTASVKTNSAAFDPKVNKEHLKPPKILPLSIPNSDSLSNEKTFEDNKQPAPSDLSFLNPFEDLKPIQLSNPFTPNPLMKLFAITAVTLSPILPTPAAKPIHDPTKLKFPDPPPLPDPFFNPLFPQKKSKIMKALFGDTPGILFGHRKPLGSGA</sequence>
<reference evidence="2 3" key="2">
    <citation type="submission" date="2018-10" db="EMBL/GenBank/DDBJ databases">
        <authorList>
            <consortium name="Pathogen Informatics"/>
        </authorList>
    </citation>
    <scope>NUCLEOTIDE SEQUENCE [LARGE SCALE GENOMIC DNA]</scope>
</reference>
<organism evidence="4">
    <name type="scientific">Enterobius vermicularis</name>
    <name type="common">Human pinworm</name>
    <dbReference type="NCBI Taxonomy" id="51028"/>
    <lineage>
        <taxon>Eukaryota</taxon>
        <taxon>Metazoa</taxon>
        <taxon>Ecdysozoa</taxon>
        <taxon>Nematoda</taxon>
        <taxon>Chromadorea</taxon>
        <taxon>Rhabditida</taxon>
        <taxon>Spirurina</taxon>
        <taxon>Oxyuridomorpha</taxon>
        <taxon>Oxyuroidea</taxon>
        <taxon>Oxyuridae</taxon>
        <taxon>Enterobius</taxon>
    </lineage>
</organism>